<accession>A0A6P8BBV0</accession>
<organism evidence="2 3">
    <name type="scientific">Pyricularia grisea</name>
    <name type="common">Crabgrass-specific blast fungus</name>
    <name type="synonym">Magnaporthe grisea</name>
    <dbReference type="NCBI Taxonomy" id="148305"/>
    <lineage>
        <taxon>Eukaryota</taxon>
        <taxon>Fungi</taxon>
        <taxon>Dikarya</taxon>
        <taxon>Ascomycota</taxon>
        <taxon>Pezizomycotina</taxon>
        <taxon>Sordariomycetes</taxon>
        <taxon>Sordariomycetidae</taxon>
        <taxon>Magnaporthales</taxon>
        <taxon>Pyriculariaceae</taxon>
        <taxon>Pyricularia</taxon>
    </lineage>
</organism>
<dbReference type="Proteomes" id="UP000515153">
    <property type="component" value="Unplaced"/>
</dbReference>
<feature type="region of interest" description="Disordered" evidence="1">
    <location>
        <begin position="182"/>
        <end position="239"/>
    </location>
</feature>
<reference evidence="3" key="2">
    <citation type="submission" date="2019-10" db="EMBL/GenBank/DDBJ databases">
        <authorList>
            <consortium name="NCBI Genome Project"/>
        </authorList>
    </citation>
    <scope>NUCLEOTIDE SEQUENCE</scope>
    <source>
        <strain evidence="3">NI907</strain>
    </source>
</reference>
<gene>
    <name evidence="3" type="ORF">PgNI_04276</name>
</gene>
<feature type="region of interest" description="Disordered" evidence="1">
    <location>
        <begin position="259"/>
        <end position="315"/>
    </location>
</feature>
<protein>
    <submittedName>
        <fullName evidence="3">Uncharacterized protein</fullName>
    </submittedName>
</protein>
<dbReference type="AlphaFoldDB" id="A0A6P8BBV0"/>
<keyword evidence="2" id="KW-1185">Reference proteome</keyword>
<dbReference type="GeneID" id="41959235"/>
<evidence type="ECO:0000313" key="3">
    <source>
        <dbReference type="RefSeq" id="XP_030984667.1"/>
    </source>
</evidence>
<reference evidence="3" key="3">
    <citation type="submission" date="2025-08" db="UniProtKB">
        <authorList>
            <consortium name="RefSeq"/>
        </authorList>
    </citation>
    <scope>IDENTIFICATION</scope>
    <source>
        <strain evidence="3">NI907</strain>
    </source>
</reference>
<reference evidence="3" key="1">
    <citation type="journal article" date="2019" name="Mol. Biol. Evol.">
        <title>Blast fungal genomes show frequent chromosomal changes, gene gains and losses, and effector gene turnover.</title>
        <authorList>
            <person name="Gomez Luciano L.B."/>
            <person name="Jason Tsai I."/>
            <person name="Chuma I."/>
            <person name="Tosa Y."/>
            <person name="Chen Y.H."/>
            <person name="Li J.Y."/>
            <person name="Li M.Y."/>
            <person name="Jade Lu M.Y."/>
            <person name="Nakayashiki H."/>
            <person name="Li W.H."/>
        </authorList>
    </citation>
    <scope>NUCLEOTIDE SEQUENCE</scope>
    <source>
        <strain evidence="3">NI907</strain>
    </source>
</reference>
<evidence type="ECO:0000313" key="2">
    <source>
        <dbReference type="Proteomes" id="UP000515153"/>
    </source>
</evidence>
<sequence length="315" mass="34511">MSDLGRQWALLLVLTALLLSVLVLGQIVTRYLSAYRSAPTEVSAFLDALDSSVEENESYDRDLSRVPRLEDKLRLGRLLRDIQKAGDDLREDLNGLLLVADHAGLVPAVDEVAPTAADSKPGAAGNDVVSPIPRLRLPARLLWSARRAELSERVRRLDMLRMRFLVMYMSIVASTTSAAAERAQKTAMTSPTQQRDPEKPSGLGIISPDQTPPQGRAQLASPLTETPSPIQEPPPNFPALGVSIREAIKRRPPLRRITTQAMGHHTETNDEDGPGGNGGAHRRGWAGVVQELQRSPLMHKRHMSIENAMARSMSP</sequence>
<dbReference type="KEGG" id="pgri:PgNI_04276"/>
<proteinExistence type="predicted"/>
<name>A0A6P8BBV0_PYRGI</name>
<evidence type="ECO:0000256" key="1">
    <source>
        <dbReference type="SAM" id="MobiDB-lite"/>
    </source>
</evidence>
<dbReference type="RefSeq" id="XP_030984667.1">
    <property type="nucleotide sequence ID" value="XM_031124326.1"/>
</dbReference>